<proteinExistence type="predicted"/>
<gene>
    <name evidence="5" type="ORF">C7959_10398</name>
</gene>
<organism evidence="5 6">
    <name type="scientific">Orenia marismortui</name>
    <dbReference type="NCBI Taxonomy" id="46469"/>
    <lineage>
        <taxon>Bacteria</taxon>
        <taxon>Bacillati</taxon>
        <taxon>Bacillota</taxon>
        <taxon>Clostridia</taxon>
        <taxon>Halanaerobiales</taxon>
        <taxon>Halobacteroidaceae</taxon>
        <taxon>Orenia</taxon>
    </lineage>
</organism>
<dbReference type="InterPro" id="IPR054613">
    <property type="entry name" value="Peptidase_S78_dom"/>
</dbReference>
<accession>A0A4R8H6P0</accession>
<reference evidence="5 6" key="1">
    <citation type="submission" date="2019-03" db="EMBL/GenBank/DDBJ databases">
        <title>Subsurface microbial communities from deep shales in Ohio and West Virginia, USA.</title>
        <authorList>
            <person name="Wrighton K."/>
        </authorList>
    </citation>
    <scope>NUCLEOTIDE SEQUENCE [LARGE SCALE GENOMIC DNA]</scope>
    <source>
        <strain evidence="5 6">MSL 6dP</strain>
    </source>
</reference>
<dbReference type="EMBL" id="SOEG01000003">
    <property type="protein sequence ID" value="TDX53246.1"/>
    <property type="molecule type" value="Genomic_DNA"/>
</dbReference>
<name>A0A4R8H6P0_9FIRM</name>
<dbReference type="SUPFAM" id="SSF50789">
    <property type="entry name" value="Herpes virus serine proteinase, assemblin"/>
    <property type="match status" value="1"/>
</dbReference>
<dbReference type="Pfam" id="PF04586">
    <property type="entry name" value="Peptidase_S78"/>
    <property type="match status" value="1"/>
</dbReference>
<evidence type="ECO:0000259" key="4">
    <source>
        <dbReference type="Pfam" id="PF04586"/>
    </source>
</evidence>
<evidence type="ECO:0000256" key="3">
    <source>
        <dbReference type="ARBA" id="ARBA00022801"/>
    </source>
</evidence>
<dbReference type="STRING" id="926561.GCA_000379025_01768"/>
<dbReference type="AlphaFoldDB" id="A0A4R8H6P0"/>
<dbReference type="GO" id="GO:0006508">
    <property type="term" value="P:proteolysis"/>
    <property type="evidence" value="ECO:0007669"/>
    <property type="project" value="UniProtKB-KW"/>
</dbReference>
<sequence>MQYKTKRVSFELKDFDEEAGVFTKTLEENKGRVKICWQYDPYRPIGKAIEIREDKKGLFVKGQISDTSLGKDVKILMKDGVINDGILLEFPENESLNSINNLLHRG</sequence>
<keyword evidence="3" id="KW-0378">Hydrolase</keyword>
<dbReference type="GO" id="GO:0008233">
    <property type="term" value="F:peptidase activity"/>
    <property type="evidence" value="ECO:0007669"/>
    <property type="project" value="UniProtKB-KW"/>
</dbReference>
<keyword evidence="6" id="KW-1185">Reference proteome</keyword>
<dbReference type="RefSeq" id="WP_134114898.1">
    <property type="nucleotide sequence ID" value="NZ_SOEG01000003.1"/>
</dbReference>
<keyword evidence="1" id="KW-1188">Viral release from host cell</keyword>
<protein>
    <submittedName>
        <fullName evidence="5">HK97 family phage prohead protease</fullName>
    </submittedName>
</protein>
<comment type="caution">
    <text evidence="5">The sequence shown here is derived from an EMBL/GenBank/DDBJ whole genome shotgun (WGS) entry which is preliminary data.</text>
</comment>
<evidence type="ECO:0000256" key="1">
    <source>
        <dbReference type="ARBA" id="ARBA00022612"/>
    </source>
</evidence>
<dbReference type="Proteomes" id="UP000295832">
    <property type="component" value="Unassembled WGS sequence"/>
</dbReference>
<evidence type="ECO:0000313" key="6">
    <source>
        <dbReference type="Proteomes" id="UP000295832"/>
    </source>
</evidence>
<feature type="domain" description="Prohead serine protease" evidence="4">
    <location>
        <begin position="19"/>
        <end position="83"/>
    </location>
</feature>
<evidence type="ECO:0000313" key="5">
    <source>
        <dbReference type="EMBL" id="TDX53246.1"/>
    </source>
</evidence>
<keyword evidence="2 5" id="KW-0645">Protease</keyword>
<evidence type="ECO:0000256" key="2">
    <source>
        <dbReference type="ARBA" id="ARBA00022670"/>
    </source>
</evidence>